<reference evidence="1 2" key="1">
    <citation type="submission" date="2019-08" db="EMBL/GenBank/DDBJ databases">
        <authorList>
            <person name="Lei W."/>
        </authorList>
    </citation>
    <scope>NUCLEOTIDE SEQUENCE [LARGE SCALE GENOMIC DNA]</scope>
    <source>
        <strain evidence="1 2">CCUG 58627</strain>
    </source>
</reference>
<dbReference type="RefSeq" id="WP_146323092.1">
    <property type="nucleotide sequence ID" value="NZ_BAABLR010000076.1"/>
</dbReference>
<dbReference type="OrthoDB" id="3268451at2"/>
<dbReference type="EMBL" id="VOHM01000001">
    <property type="protein sequence ID" value="TWT28976.1"/>
    <property type="molecule type" value="Genomic_DNA"/>
</dbReference>
<comment type="caution">
    <text evidence="1">The sequence shown here is derived from an EMBL/GenBank/DDBJ whole genome shotgun (WGS) entry which is preliminary data.</text>
</comment>
<evidence type="ECO:0000313" key="1">
    <source>
        <dbReference type="EMBL" id="TWT28976.1"/>
    </source>
</evidence>
<organism evidence="1 2">
    <name type="scientific">Corynebacterium canis</name>
    <dbReference type="NCBI Taxonomy" id="679663"/>
    <lineage>
        <taxon>Bacteria</taxon>
        <taxon>Bacillati</taxon>
        <taxon>Actinomycetota</taxon>
        <taxon>Actinomycetes</taxon>
        <taxon>Mycobacteriales</taxon>
        <taxon>Corynebacteriaceae</taxon>
        <taxon>Corynebacterium</taxon>
    </lineage>
</organism>
<keyword evidence="2" id="KW-1185">Reference proteome</keyword>
<proteinExistence type="predicted"/>
<sequence length="781" mass="86439">MDNGINRRRALVEEALMMGGLRAFEKLQSAFAGASDEQRKALAQIVPPETLFTYEGPTPRACYLLLASESPGAAAEQLVRNGPFHGDYSRLLLGAVGRTPEWICAFVAALPNDFIGWGLQREVLRQSKVKCSSVSYLRAFVSNGNRCTYYVDRPVESLCDFFRNDPGLLNHELIVALSTPGIVDEITRFPEKLDTWVQAIVQLASEDPQLRNRVLDATLKGLFRGVSKMDSALHIAVHEALDPTAEEVAARVREYCLLMSQGLHGCIELGQTMLRRNLGACPSESLLAASHDVFELGEALLMRRQLGLLREWALITPTRTQKICSVMRKLAKRAPHDVRDYIDRVDGPCANEPAGEKLRIPTPKAKFGTIMYEHTAPLPSIEERQFATFVSHIFGQFASGTELQCVIDYLGSRPGYEIPAELAAKARAFPLYEDSAAPRVQLARLLRSCDDPENQFAVKQAYGRLHYDDYQWEYIETNAPIGVLGALFQHVWEVQHQGVSYRTVTPFPRQHRAWELDDFRPEKLNFSQLDTISTGLVWRGIGDAPVPATAPIEERIFDTLGMFNEYQDRALEALISRDAEIAMDWAAWLLQHNLDTLAALAHPAALVSGMSVNAFGLQPVLQALATVRRPLVAPEYSLLALTSCALHQRHRYASAQTLAAWALSGVFKADFFADQVATLWSLGLIRPARLAATLADAAQINAISGYRILQAVERILNDCEDIGESETLLRFAAMLSLDYGTPISLPDTIVNVVDPPRAISVLAAVIPRETKLARAAAAQAQ</sequence>
<accession>A0A5C5URZ8</accession>
<protein>
    <submittedName>
        <fullName evidence="1">Uncharacterized protein</fullName>
    </submittedName>
</protein>
<dbReference type="AlphaFoldDB" id="A0A5C5URZ8"/>
<name>A0A5C5URZ8_9CORY</name>
<gene>
    <name evidence="1" type="ORF">FRX94_00170</name>
</gene>
<dbReference type="Proteomes" id="UP000320791">
    <property type="component" value="Unassembled WGS sequence"/>
</dbReference>
<evidence type="ECO:0000313" key="2">
    <source>
        <dbReference type="Proteomes" id="UP000320791"/>
    </source>
</evidence>